<dbReference type="InterPro" id="IPR043137">
    <property type="entry name" value="GGT_ssub_C"/>
</dbReference>
<proteinExistence type="predicted"/>
<protein>
    <recommendedName>
        <fullName evidence="4">Gamma-glutamyltransferase</fullName>
    </recommendedName>
</protein>
<sequence>MLLKISRKKLILLMVGTIVGVTVFTLAAVYVLHEEEVEDVLDIDDDEDEGGSKRVGAVASNAYECAEIGADILRANGSAADAAIAMMICEEIACPESAGIGGGFLLTLYERETGKVLVMDAREIAARASREDMFVNFKNGTAHGALAIATPGALKGYWVLHEKFGKLPWRKLIEPSIELCYRGHIVNPYMEDAMLDIRKEILETPSLREIFVNPETGDVWRDGDRIYRPDFAETLKVIADEGSNALYSRNGSLLPKLMQDLKEFGSILTEEDFYRYEPRWFTPVSTKVRGDNTVYSAALPGGGTILVHMLNVLNGYPNLNPNDPVTWQRVVETFKHAYGVRTRLGDPSFVPGIEELLRNLTDQGYADNIRDKIKDDRTFYDYDYYGADFSPSEDHGTAHVSVLAPNGDAIAVTSTINDYFGAQLRSPRTGIILNGEMDDFSVPGVINIFGVPASPANFIAPGKRPLSSMSPTIVVDGKGNVRLIAGGAGGTRITTATLQIILRKMFFGQSLESAMDGFRIHHQLAPMEVEYEDDVDETVLEQLRARGHSLKKVKRVATMTAVAREDDSRVTAAFDPRRPGSVAIVEL</sequence>
<feature type="transmembrane region" description="Helical" evidence="1">
    <location>
        <begin position="12"/>
        <end position="32"/>
    </location>
</feature>
<dbReference type="Gene3D" id="1.10.246.130">
    <property type="match status" value="1"/>
</dbReference>
<evidence type="ECO:0008006" key="4">
    <source>
        <dbReference type="Google" id="ProtNLM"/>
    </source>
</evidence>
<reference evidence="2" key="2">
    <citation type="submission" date="2025-05" db="UniProtKB">
        <authorList>
            <consortium name="EnsemblMetazoa"/>
        </authorList>
    </citation>
    <scope>IDENTIFICATION</scope>
    <source>
        <strain evidence="2">Foshan</strain>
    </source>
</reference>
<accession>A0ABM1Z519</accession>
<keyword evidence="1" id="KW-1133">Transmembrane helix</keyword>
<organism evidence="2 3">
    <name type="scientific">Aedes albopictus</name>
    <name type="common">Asian tiger mosquito</name>
    <name type="synonym">Stegomyia albopicta</name>
    <dbReference type="NCBI Taxonomy" id="7160"/>
    <lineage>
        <taxon>Eukaryota</taxon>
        <taxon>Metazoa</taxon>
        <taxon>Ecdysozoa</taxon>
        <taxon>Arthropoda</taxon>
        <taxon>Hexapoda</taxon>
        <taxon>Insecta</taxon>
        <taxon>Pterygota</taxon>
        <taxon>Neoptera</taxon>
        <taxon>Endopterygota</taxon>
        <taxon>Diptera</taxon>
        <taxon>Nematocera</taxon>
        <taxon>Culicoidea</taxon>
        <taxon>Culicidae</taxon>
        <taxon>Culicinae</taxon>
        <taxon>Aedini</taxon>
        <taxon>Aedes</taxon>
        <taxon>Stegomyia</taxon>
    </lineage>
</organism>
<dbReference type="Gene3D" id="3.60.20.40">
    <property type="match status" value="1"/>
</dbReference>
<dbReference type="GeneID" id="109402225"/>
<evidence type="ECO:0000313" key="2">
    <source>
        <dbReference type="EnsemblMetazoa" id="AALFPA23_015161.P21977"/>
    </source>
</evidence>
<reference evidence="3" key="1">
    <citation type="journal article" date="2015" name="Proc. Natl. Acad. Sci. U.S.A.">
        <title>Genome sequence of the Asian Tiger mosquito, Aedes albopictus, reveals insights into its biology, genetics, and evolution.</title>
        <authorList>
            <person name="Chen X.G."/>
            <person name="Jiang X."/>
            <person name="Gu J."/>
            <person name="Xu M."/>
            <person name="Wu Y."/>
            <person name="Deng Y."/>
            <person name="Zhang C."/>
            <person name="Bonizzoni M."/>
            <person name="Dermauw W."/>
            <person name="Vontas J."/>
            <person name="Armbruster P."/>
            <person name="Huang X."/>
            <person name="Yang Y."/>
            <person name="Zhang H."/>
            <person name="He W."/>
            <person name="Peng H."/>
            <person name="Liu Y."/>
            <person name="Wu K."/>
            <person name="Chen J."/>
            <person name="Lirakis M."/>
            <person name="Topalis P."/>
            <person name="Van Leeuwen T."/>
            <person name="Hall A.B."/>
            <person name="Jiang X."/>
            <person name="Thorpe C."/>
            <person name="Mueller R.L."/>
            <person name="Sun C."/>
            <person name="Waterhouse R.M."/>
            <person name="Yan G."/>
            <person name="Tu Z.J."/>
            <person name="Fang X."/>
            <person name="James A.A."/>
        </authorList>
    </citation>
    <scope>NUCLEOTIDE SEQUENCE [LARGE SCALE GENOMIC DNA]</scope>
    <source>
        <strain evidence="3">Foshan</strain>
    </source>
</reference>
<keyword evidence="1" id="KW-0472">Membrane</keyword>
<dbReference type="Proteomes" id="UP000069940">
    <property type="component" value="Unassembled WGS sequence"/>
</dbReference>
<dbReference type="PANTHER" id="PTHR11686:SF72">
    <property type="entry name" value="GAMMA-GLUTAMYL TRANSPEPTIDASE, ISOFORM A"/>
    <property type="match status" value="1"/>
</dbReference>
<dbReference type="RefSeq" id="XP_019530409.2">
    <property type="nucleotide sequence ID" value="XM_019674864.3"/>
</dbReference>
<dbReference type="InterPro" id="IPR029055">
    <property type="entry name" value="Ntn_hydrolases_N"/>
</dbReference>
<dbReference type="Pfam" id="PF01019">
    <property type="entry name" value="G_glu_transpept"/>
    <property type="match status" value="1"/>
</dbReference>
<dbReference type="PRINTS" id="PR01210">
    <property type="entry name" value="GGTRANSPTASE"/>
</dbReference>
<dbReference type="InterPro" id="IPR043138">
    <property type="entry name" value="GGT_lsub"/>
</dbReference>
<evidence type="ECO:0000256" key="1">
    <source>
        <dbReference type="SAM" id="Phobius"/>
    </source>
</evidence>
<keyword evidence="3" id="KW-1185">Reference proteome</keyword>
<evidence type="ECO:0000313" key="3">
    <source>
        <dbReference type="Proteomes" id="UP000069940"/>
    </source>
</evidence>
<dbReference type="InterPro" id="IPR000101">
    <property type="entry name" value="GGT_peptidase"/>
</dbReference>
<dbReference type="PANTHER" id="PTHR11686">
    <property type="entry name" value="GAMMA GLUTAMYL TRANSPEPTIDASE"/>
    <property type="match status" value="1"/>
</dbReference>
<dbReference type="EnsemblMetazoa" id="AALFPA23_015161.R21977">
    <property type="protein sequence ID" value="AALFPA23_015161.P21977"/>
    <property type="gene ID" value="AALFPA23_015161"/>
</dbReference>
<name>A0ABM1Z519_AEDAL</name>
<keyword evidence="1" id="KW-0812">Transmembrane</keyword>
<dbReference type="SUPFAM" id="SSF56235">
    <property type="entry name" value="N-terminal nucleophile aminohydrolases (Ntn hydrolases)"/>
    <property type="match status" value="1"/>
</dbReference>
<dbReference type="NCBIfam" id="TIGR00066">
    <property type="entry name" value="g_glut_trans"/>
    <property type="match status" value="1"/>
</dbReference>